<evidence type="ECO:0000313" key="2">
    <source>
        <dbReference type="EMBL" id="CBZ23986.1"/>
    </source>
</evidence>
<dbReference type="OrthoDB" id="271786at2759"/>
<dbReference type="VEuPathDB" id="TriTrypDB:LmxM.08_29.0480partial"/>
<feature type="non-terminal residue" evidence="2">
    <location>
        <position position="1"/>
    </location>
</feature>
<dbReference type="KEGG" id="lmi:LMXM_08_29_0480"/>
<proteinExistence type="predicted"/>
<dbReference type="OMA" id="QWKAYHH"/>
<accession>E9AM31</accession>
<gene>
    <name evidence="2" type="ORF">LMXM_08_29_0480</name>
</gene>
<evidence type="ECO:0000313" key="3">
    <source>
        <dbReference type="Proteomes" id="UP000007259"/>
    </source>
</evidence>
<name>E9AM31_LEIMU</name>
<protein>
    <submittedName>
        <fullName evidence="2">Uncharacterized protein</fullName>
    </submittedName>
</protein>
<sequence length="249" mass="27988">AALVGTVGGDDKGRRPAWCDPRCGRLLSRSSLDAPSYFSSQMKLTEHTCALSPAHQPPLLPGGAPAQQPTSAVPREDMSDASRSCYFLEVQKAQHARDIRTPLVDAALTPYEAKKAQRRAYHHQQAVLRHERTIPRRRAVDPYVHLTGAQADVCLVVPNTYTADRLVERNGGRWVLDNPHRQQLYKGEPIMTRIMHGEFYSEGAARRAAGVPRHYVLAKNRRDVRVTSEINRAERQRRQSPSRHCVCSK</sequence>
<dbReference type="EMBL" id="FR799561">
    <property type="protein sequence ID" value="CBZ23986.1"/>
    <property type="molecule type" value="Genomic_DNA"/>
</dbReference>
<dbReference type="Proteomes" id="UP000007259">
    <property type="component" value="Chromosome 8"/>
</dbReference>
<feature type="region of interest" description="Disordered" evidence="1">
    <location>
        <begin position="52"/>
        <end position="76"/>
    </location>
</feature>
<evidence type="ECO:0000256" key="1">
    <source>
        <dbReference type="SAM" id="MobiDB-lite"/>
    </source>
</evidence>
<dbReference type="RefSeq" id="XP_003872515.1">
    <property type="nucleotide sequence ID" value="XM_003872466.1"/>
</dbReference>
<dbReference type="GeneID" id="13447311"/>
<reference evidence="2 3" key="1">
    <citation type="journal article" date="2011" name="Genome Res.">
        <title>Chromosome and gene copy number variation allow major structural change between species and strains of Leishmania.</title>
        <authorList>
            <person name="Rogers M.B."/>
            <person name="Hilley J.D."/>
            <person name="Dickens N.J."/>
            <person name="Wilkes J."/>
            <person name="Bates P.A."/>
            <person name="Depledge D.P."/>
            <person name="Harris D."/>
            <person name="Her Y."/>
            <person name="Herzyk P."/>
            <person name="Imamura H."/>
            <person name="Otto T.D."/>
            <person name="Sanders M."/>
            <person name="Seeger K."/>
            <person name="Dujardin J.C."/>
            <person name="Berriman M."/>
            <person name="Smith D.F."/>
            <person name="Hertz-Fowler C."/>
            <person name="Mottram J.C."/>
        </authorList>
    </citation>
    <scope>NUCLEOTIDE SEQUENCE [LARGE SCALE GENOMIC DNA]</scope>
    <source>
        <strain evidence="2 3">MHOM/GT/2001/U1103</strain>
    </source>
</reference>
<dbReference type="AlphaFoldDB" id="E9AM31"/>
<organism evidence="2 3">
    <name type="scientific">Leishmania mexicana (strain MHOM/GT/2001/U1103)</name>
    <dbReference type="NCBI Taxonomy" id="929439"/>
    <lineage>
        <taxon>Eukaryota</taxon>
        <taxon>Discoba</taxon>
        <taxon>Euglenozoa</taxon>
        <taxon>Kinetoplastea</taxon>
        <taxon>Metakinetoplastina</taxon>
        <taxon>Trypanosomatida</taxon>
        <taxon>Trypanosomatidae</taxon>
        <taxon>Leishmaniinae</taxon>
        <taxon>Leishmania</taxon>
    </lineage>
</organism>
<keyword evidence="3" id="KW-1185">Reference proteome</keyword>